<comment type="caution">
    <text evidence="2">The sequence shown here is derived from an EMBL/GenBank/DDBJ whole genome shotgun (WGS) entry which is preliminary data.</text>
</comment>
<keyword evidence="3" id="KW-1185">Reference proteome</keyword>
<feature type="transmembrane region" description="Helical" evidence="1">
    <location>
        <begin position="6"/>
        <end position="23"/>
    </location>
</feature>
<dbReference type="AlphaFoldDB" id="A0A966DVI3"/>
<proteinExistence type="predicted"/>
<protein>
    <submittedName>
        <fullName evidence="2">Uncharacterized protein</fullName>
    </submittedName>
</protein>
<keyword evidence="1" id="KW-0812">Transmembrane</keyword>
<reference evidence="2" key="2">
    <citation type="submission" date="2020-10" db="EMBL/GenBank/DDBJ databases">
        <title>Mucilaginibacter sp. nov., isolated from soil.</title>
        <authorList>
            <person name="Jeon C.O."/>
        </authorList>
    </citation>
    <scope>NUCLEOTIDE SEQUENCE</scope>
    <source>
        <strain evidence="2">R11</strain>
    </source>
</reference>
<keyword evidence="1" id="KW-0472">Membrane</keyword>
<dbReference type="Proteomes" id="UP000638732">
    <property type="component" value="Unassembled WGS sequence"/>
</dbReference>
<accession>A0A966DVI3</accession>
<reference evidence="2" key="1">
    <citation type="submission" date="2020-01" db="EMBL/GenBank/DDBJ databases">
        <authorList>
            <person name="Seo Y.L."/>
        </authorList>
    </citation>
    <scope>NUCLEOTIDE SEQUENCE</scope>
    <source>
        <strain evidence="2">R11</strain>
    </source>
</reference>
<keyword evidence="1" id="KW-1133">Transmembrane helix</keyword>
<dbReference type="EMBL" id="WWEO01000043">
    <property type="protein sequence ID" value="NCD70569.1"/>
    <property type="molecule type" value="Genomic_DNA"/>
</dbReference>
<sequence>MIAFYIALKVSALLAVMILPLIASSKKKQLPTPVMSTLVVTENGYMHYLSNNYVNDTVK</sequence>
<evidence type="ECO:0000313" key="2">
    <source>
        <dbReference type="EMBL" id="NCD70569.1"/>
    </source>
</evidence>
<dbReference type="RefSeq" id="WP_166586539.1">
    <property type="nucleotide sequence ID" value="NZ_WWEO01000043.1"/>
</dbReference>
<name>A0A966DVI3_9SPHI</name>
<evidence type="ECO:0000256" key="1">
    <source>
        <dbReference type="SAM" id="Phobius"/>
    </source>
</evidence>
<organism evidence="2 3">
    <name type="scientific">Mucilaginibacter agri</name>
    <dbReference type="NCBI Taxonomy" id="2695265"/>
    <lineage>
        <taxon>Bacteria</taxon>
        <taxon>Pseudomonadati</taxon>
        <taxon>Bacteroidota</taxon>
        <taxon>Sphingobacteriia</taxon>
        <taxon>Sphingobacteriales</taxon>
        <taxon>Sphingobacteriaceae</taxon>
        <taxon>Mucilaginibacter</taxon>
    </lineage>
</organism>
<evidence type="ECO:0000313" key="3">
    <source>
        <dbReference type="Proteomes" id="UP000638732"/>
    </source>
</evidence>
<gene>
    <name evidence="2" type="ORF">GSY63_14470</name>
</gene>